<dbReference type="InterPro" id="IPR055348">
    <property type="entry name" value="DctQ"/>
</dbReference>
<evidence type="ECO:0000313" key="11">
    <source>
        <dbReference type="EMBL" id="MCU7376942.1"/>
    </source>
</evidence>
<evidence type="ECO:0000256" key="7">
    <source>
        <dbReference type="ARBA" id="ARBA00023136"/>
    </source>
</evidence>
<evidence type="ECO:0000256" key="4">
    <source>
        <dbReference type="ARBA" id="ARBA00022519"/>
    </source>
</evidence>
<evidence type="ECO:0000313" key="13">
    <source>
        <dbReference type="Proteomes" id="UP001065549"/>
    </source>
</evidence>
<dbReference type="EMBL" id="JAOSHN010000001">
    <property type="protein sequence ID" value="MCU7376942.1"/>
    <property type="molecule type" value="Genomic_DNA"/>
</dbReference>
<feature type="domain" description="Tripartite ATP-independent periplasmic transporters DctQ component" evidence="10">
    <location>
        <begin position="23"/>
        <end position="152"/>
    </location>
</feature>
<dbReference type="PANTHER" id="PTHR35011">
    <property type="entry name" value="2,3-DIKETO-L-GULONATE TRAP TRANSPORTER SMALL PERMEASE PROTEIN YIAM"/>
    <property type="match status" value="1"/>
</dbReference>
<dbReference type="Pfam" id="PF04290">
    <property type="entry name" value="DctQ"/>
    <property type="match status" value="1"/>
</dbReference>
<dbReference type="GO" id="GO:0005886">
    <property type="term" value="C:plasma membrane"/>
    <property type="evidence" value="ECO:0007669"/>
    <property type="project" value="UniProtKB-SubCell"/>
</dbReference>
<evidence type="ECO:0000256" key="5">
    <source>
        <dbReference type="ARBA" id="ARBA00022692"/>
    </source>
</evidence>
<dbReference type="EMBL" id="JAOSHN010000005">
    <property type="protein sequence ID" value="MCU7379491.1"/>
    <property type="molecule type" value="Genomic_DNA"/>
</dbReference>
<feature type="transmembrane region" description="Helical" evidence="9">
    <location>
        <begin position="47"/>
        <end position="64"/>
    </location>
</feature>
<dbReference type="PANTHER" id="PTHR35011:SF2">
    <property type="entry name" value="2,3-DIKETO-L-GULONATE TRAP TRANSPORTER SMALL PERMEASE PROTEIN YIAM"/>
    <property type="match status" value="1"/>
</dbReference>
<evidence type="ECO:0000313" key="12">
    <source>
        <dbReference type="EMBL" id="MCU7379491.1"/>
    </source>
</evidence>
<dbReference type="InterPro" id="IPR007387">
    <property type="entry name" value="TRAP_DctQ"/>
</dbReference>
<organism evidence="12 13">
    <name type="scientific">Hominibacterium faecale</name>
    <dbReference type="NCBI Taxonomy" id="2839743"/>
    <lineage>
        <taxon>Bacteria</taxon>
        <taxon>Bacillati</taxon>
        <taxon>Bacillota</taxon>
        <taxon>Clostridia</taxon>
        <taxon>Peptostreptococcales</taxon>
        <taxon>Anaerovoracaceae</taxon>
        <taxon>Hominibacterium</taxon>
    </lineage>
</organism>
<name>A0A9J6QVN4_9FIRM</name>
<keyword evidence="2" id="KW-0813">Transport</keyword>
<feature type="transmembrane region" description="Helical" evidence="9">
    <location>
        <begin position="127"/>
        <end position="149"/>
    </location>
</feature>
<accession>A0A9J6QVN4</accession>
<evidence type="ECO:0000259" key="10">
    <source>
        <dbReference type="Pfam" id="PF04290"/>
    </source>
</evidence>
<evidence type="ECO:0000256" key="6">
    <source>
        <dbReference type="ARBA" id="ARBA00022989"/>
    </source>
</evidence>
<proteinExistence type="inferred from homology"/>
<evidence type="ECO:0000256" key="1">
    <source>
        <dbReference type="ARBA" id="ARBA00004429"/>
    </source>
</evidence>
<feature type="transmembrane region" description="Helical" evidence="9">
    <location>
        <begin position="85"/>
        <end position="107"/>
    </location>
</feature>
<evidence type="ECO:0000256" key="8">
    <source>
        <dbReference type="ARBA" id="ARBA00038436"/>
    </source>
</evidence>
<feature type="transmembrane region" description="Helical" evidence="9">
    <location>
        <begin position="14"/>
        <end position="35"/>
    </location>
</feature>
<keyword evidence="4" id="KW-0997">Cell inner membrane</keyword>
<protein>
    <submittedName>
        <fullName evidence="12">TRAP transporter small permease</fullName>
    </submittedName>
</protein>
<keyword evidence="5 9" id="KW-0812">Transmembrane</keyword>
<keyword evidence="13" id="KW-1185">Reference proteome</keyword>
<reference evidence="12" key="1">
    <citation type="submission" date="2022-09" db="EMBL/GenBank/DDBJ databases">
        <title>Culturomic study of gut microbiota in children with autism spectrum disorder.</title>
        <authorList>
            <person name="Efimov B.A."/>
            <person name="Chaplin A.V."/>
            <person name="Sokolova S.R."/>
            <person name="Pikina A.P."/>
            <person name="Korzhanova M."/>
            <person name="Belova V."/>
            <person name="Korostin D."/>
        </authorList>
    </citation>
    <scope>NUCLEOTIDE SEQUENCE</scope>
    <source>
        <strain evidence="12">ASD5510</strain>
    </source>
</reference>
<sequence>MKVIKWLDKYFEEILMAVLLTAIVLVMFVQIFLRYVVGHALSFPEEVCRYMFIWMSFLGISYSVRCRNSLQIDILETLVPKIKPILNLIANIVFLGFCGVMIWQGIISVAKIYDHNQTSAAIALPMWIVYAAFLVGCCLSVIRLIQVIYEDFILKHRQKKQEQLMEDETEGRDQV</sequence>
<dbReference type="Proteomes" id="UP001065549">
    <property type="component" value="Unassembled WGS sequence"/>
</dbReference>
<evidence type="ECO:0000256" key="2">
    <source>
        <dbReference type="ARBA" id="ARBA00022448"/>
    </source>
</evidence>
<comment type="similarity">
    <text evidence="8">Belongs to the TRAP transporter small permease family.</text>
</comment>
<gene>
    <name evidence="11" type="ORF">OBO34_01080</name>
    <name evidence="12" type="ORF">OBO34_14175</name>
</gene>
<dbReference type="AlphaFoldDB" id="A0A9J6QVN4"/>
<keyword evidence="7 9" id="KW-0472">Membrane</keyword>
<comment type="subcellular location">
    <subcellularLocation>
        <location evidence="1">Cell inner membrane</location>
        <topology evidence="1">Multi-pass membrane protein</topology>
    </subcellularLocation>
</comment>
<evidence type="ECO:0000256" key="3">
    <source>
        <dbReference type="ARBA" id="ARBA00022475"/>
    </source>
</evidence>
<evidence type="ECO:0000256" key="9">
    <source>
        <dbReference type="SAM" id="Phobius"/>
    </source>
</evidence>
<dbReference type="RefSeq" id="WP_253020507.1">
    <property type="nucleotide sequence ID" value="NZ_JAJAGH010000005.1"/>
</dbReference>
<comment type="caution">
    <text evidence="12">The sequence shown here is derived from an EMBL/GenBank/DDBJ whole genome shotgun (WGS) entry which is preliminary data.</text>
</comment>
<keyword evidence="3" id="KW-1003">Cell membrane</keyword>
<keyword evidence="6 9" id="KW-1133">Transmembrane helix</keyword>
<dbReference type="GO" id="GO:0015740">
    <property type="term" value="P:C4-dicarboxylate transport"/>
    <property type="evidence" value="ECO:0007669"/>
    <property type="project" value="TreeGrafter"/>
</dbReference>
<dbReference type="GO" id="GO:0022857">
    <property type="term" value="F:transmembrane transporter activity"/>
    <property type="evidence" value="ECO:0007669"/>
    <property type="project" value="TreeGrafter"/>
</dbReference>